<protein>
    <submittedName>
        <fullName evidence="1">Protein containing Threonine dehydratase</fullName>
        <ecNumber evidence="1">4.3.1.19</ecNumber>
    </submittedName>
</protein>
<dbReference type="InterPro" id="IPR038110">
    <property type="entry name" value="TD_ACT-like_sf"/>
</dbReference>
<keyword evidence="1" id="KW-0456">Lyase</keyword>
<dbReference type="AlphaFoldDB" id="T1BBQ7"/>
<dbReference type="SUPFAM" id="SSF55021">
    <property type="entry name" value="ACT-like"/>
    <property type="match status" value="1"/>
</dbReference>
<comment type="caution">
    <text evidence="1">The sequence shown here is derived from an EMBL/GenBank/DDBJ whole genome shotgun (WGS) entry which is preliminary data.</text>
</comment>
<feature type="non-terminal residue" evidence="1">
    <location>
        <position position="1"/>
    </location>
</feature>
<evidence type="ECO:0000313" key="1">
    <source>
        <dbReference type="EMBL" id="EQD67307.1"/>
    </source>
</evidence>
<dbReference type="EMBL" id="AUZX01005572">
    <property type="protein sequence ID" value="EQD67307.1"/>
    <property type="molecule type" value="Genomic_DNA"/>
</dbReference>
<organism evidence="1">
    <name type="scientific">mine drainage metagenome</name>
    <dbReference type="NCBI Taxonomy" id="410659"/>
    <lineage>
        <taxon>unclassified sequences</taxon>
        <taxon>metagenomes</taxon>
        <taxon>ecological metagenomes</taxon>
    </lineage>
</organism>
<gene>
    <name evidence="1" type="ORF">B1A_07758</name>
</gene>
<sequence length="47" mass="5227">DYGRVLVGLQVPPSDQEAFQNFLNILGYPWVDETRNPAYQLFLGGGA</sequence>
<dbReference type="InterPro" id="IPR045865">
    <property type="entry name" value="ACT-like_dom_sf"/>
</dbReference>
<reference evidence="1" key="2">
    <citation type="journal article" date="2014" name="ISME J.">
        <title>Microbial stratification in low pH oxic and suboxic macroscopic growths along an acid mine drainage.</title>
        <authorList>
            <person name="Mendez-Garcia C."/>
            <person name="Mesa V."/>
            <person name="Sprenger R.R."/>
            <person name="Richter M."/>
            <person name="Diez M.S."/>
            <person name="Solano J."/>
            <person name="Bargiela R."/>
            <person name="Golyshina O.V."/>
            <person name="Manteca A."/>
            <person name="Ramos J.L."/>
            <person name="Gallego J.R."/>
            <person name="Llorente I."/>
            <person name="Martins Dos Santos V.A."/>
            <person name="Jensen O.N."/>
            <person name="Pelaez A.I."/>
            <person name="Sanchez J."/>
            <person name="Ferrer M."/>
        </authorList>
    </citation>
    <scope>NUCLEOTIDE SEQUENCE</scope>
</reference>
<dbReference type="EC" id="4.3.1.19" evidence="1"/>
<reference evidence="1" key="1">
    <citation type="submission" date="2013-08" db="EMBL/GenBank/DDBJ databases">
        <authorList>
            <person name="Mendez C."/>
            <person name="Richter M."/>
            <person name="Ferrer M."/>
            <person name="Sanchez J."/>
        </authorList>
    </citation>
    <scope>NUCLEOTIDE SEQUENCE</scope>
</reference>
<name>T1BBQ7_9ZZZZ</name>
<dbReference type="Gene3D" id="3.40.1020.10">
    <property type="entry name" value="Biosynthetic Threonine Deaminase, Domain 3"/>
    <property type="match status" value="1"/>
</dbReference>
<proteinExistence type="predicted"/>
<dbReference type="GO" id="GO:0004794">
    <property type="term" value="F:threonine deaminase activity"/>
    <property type="evidence" value="ECO:0007669"/>
    <property type="project" value="UniProtKB-EC"/>
</dbReference>
<accession>T1BBQ7</accession>